<dbReference type="InterPro" id="IPR050679">
    <property type="entry name" value="Bact_HTH_transcr_reg"/>
</dbReference>
<dbReference type="PANTHER" id="PTHR44846:SF1">
    <property type="entry name" value="MANNOSYL-D-GLYCERATE TRANSPORT_METABOLISM SYSTEM REPRESSOR MNGR-RELATED"/>
    <property type="match status" value="1"/>
</dbReference>
<accession>A0AAW8VT81</accession>
<evidence type="ECO:0000313" key="6">
    <source>
        <dbReference type="Proteomes" id="UP001267003"/>
    </source>
</evidence>
<keyword evidence="2" id="KW-0238">DNA-binding</keyword>
<feature type="domain" description="HTH gntR-type" evidence="4">
    <location>
        <begin position="7"/>
        <end position="75"/>
    </location>
</feature>
<dbReference type="InterPro" id="IPR000524">
    <property type="entry name" value="Tscrpt_reg_HTH_GntR"/>
</dbReference>
<dbReference type="InterPro" id="IPR011663">
    <property type="entry name" value="UTRA"/>
</dbReference>
<evidence type="ECO:0000256" key="1">
    <source>
        <dbReference type="ARBA" id="ARBA00023015"/>
    </source>
</evidence>
<dbReference type="AlphaFoldDB" id="A0AAW8VT81"/>
<dbReference type="GO" id="GO:0003677">
    <property type="term" value="F:DNA binding"/>
    <property type="evidence" value="ECO:0007669"/>
    <property type="project" value="UniProtKB-KW"/>
</dbReference>
<dbReference type="EMBL" id="JAVLAQ010000001">
    <property type="protein sequence ID" value="MDT6989037.1"/>
    <property type="molecule type" value="Genomic_DNA"/>
</dbReference>
<name>A0AAW8VT81_LACPE</name>
<evidence type="ECO:0000256" key="3">
    <source>
        <dbReference type="ARBA" id="ARBA00023163"/>
    </source>
</evidence>
<keyword evidence="3" id="KW-0804">Transcription</keyword>
<dbReference type="GO" id="GO:0003700">
    <property type="term" value="F:DNA-binding transcription factor activity"/>
    <property type="evidence" value="ECO:0007669"/>
    <property type="project" value="InterPro"/>
</dbReference>
<gene>
    <name evidence="5" type="ORF">RI536_02820</name>
</gene>
<dbReference type="CDD" id="cd07377">
    <property type="entry name" value="WHTH_GntR"/>
    <property type="match status" value="1"/>
</dbReference>
<dbReference type="Pfam" id="PF00392">
    <property type="entry name" value="GntR"/>
    <property type="match status" value="1"/>
</dbReference>
<evidence type="ECO:0000259" key="4">
    <source>
        <dbReference type="PROSITE" id="PS50949"/>
    </source>
</evidence>
<dbReference type="SMART" id="SM00866">
    <property type="entry name" value="UTRA"/>
    <property type="match status" value="1"/>
</dbReference>
<protein>
    <submittedName>
        <fullName evidence="5">GntR family transcriptional regulator</fullName>
    </submittedName>
</protein>
<proteinExistence type="predicted"/>
<reference evidence="5" key="1">
    <citation type="submission" date="2023-08" db="EMBL/GenBank/DDBJ databases">
        <authorList>
            <person name="Page C.A."/>
            <person name="Perez-Diaz I.M."/>
        </authorList>
    </citation>
    <scope>NUCLEOTIDE SEQUENCE</scope>
    <source>
        <strain evidence="5">7.8.46</strain>
    </source>
</reference>
<comment type="caution">
    <text evidence="5">The sequence shown here is derived from an EMBL/GenBank/DDBJ whole genome shotgun (WGS) entry which is preliminary data.</text>
</comment>
<dbReference type="Proteomes" id="UP001267003">
    <property type="component" value="Unassembled WGS sequence"/>
</dbReference>
<dbReference type="Pfam" id="PF07702">
    <property type="entry name" value="UTRA"/>
    <property type="match status" value="1"/>
</dbReference>
<dbReference type="PANTHER" id="PTHR44846">
    <property type="entry name" value="MANNOSYL-D-GLYCERATE TRANSPORT/METABOLISM SYSTEM REPRESSOR MNGR-RELATED"/>
    <property type="match status" value="1"/>
</dbReference>
<dbReference type="PROSITE" id="PS50949">
    <property type="entry name" value="HTH_GNTR"/>
    <property type="match status" value="1"/>
</dbReference>
<evidence type="ECO:0000313" key="5">
    <source>
        <dbReference type="EMBL" id="MDT6989037.1"/>
    </source>
</evidence>
<organism evidence="5 6">
    <name type="scientific">Lactiplantibacillus pentosus</name>
    <name type="common">Lactobacillus pentosus</name>
    <dbReference type="NCBI Taxonomy" id="1589"/>
    <lineage>
        <taxon>Bacteria</taxon>
        <taxon>Bacillati</taxon>
        <taxon>Bacillota</taxon>
        <taxon>Bacilli</taxon>
        <taxon>Lactobacillales</taxon>
        <taxon>Lactobacillaceae</taxon>
        <taxon>Lactiplantibacillus</taxon>
    </lineage>
</organism>
<dbReference type="GO" id="GO:0045892">
    <property type="term" value="P:negative regulation of DNA-templated transcription"/>
    <property type="evidence" value="ECO:0007669"/>
    <property type="project" value="TreeGrafter"/>
</dbReference>
<evidence type="ECO:0000256" key="2">
    <source>
        <dbReference type="ARBA" id="ARBA00023125"/>
    </source>
</evidence>
<dbReference type="SMART" id="SM00345">
    <property type="entry name" value="HTH_GNTR"/>
    <property type="match status" value="1"/>
</dbReference>
<keyword evidence="1" id="KW-0805">Transcription regulation</keyword>
<dbReference type="RefSeq" id="WP_216780865.1">
    <property type="nucleotide sequence ID" value="NZ_JAGXBR010000048.1"/>
</dbReference>
<sequence>MTNSKIVPLYQSMLNDLIRQIESGELAENVKLPSEQKLGEKYDVSRITVRRALAELEHKGYIFKKQGQGSFVQTKEDVDLGIHYLDVHKAIQNMNAVLEIKLESFKLIVDGSESDAREVMGLKSDDYLYYFRYMLYADHQPVFHEQIYLPFDRFPRIYNSEIANNELMPFLVKKYGLHASFFSHTKPSLITKDNRKEFGLNVGDPMIYMHTRGIEQKETIYYRKAAVVGNLIMYIVG</sequence>